<feature type="domain" description="Alpha 1,4-glycosyltransferase" evidence="2">
    <location>
        <begin position="288"/>
        <end position="408"/>
    </location>
</feature>
<accession>A0AAN7MDH0</accession>
<reference evidence="3 4" key="1">
    <citation type="journal article" date="2023" name="Hortic Res">
        <title>Pangenome of water caltrop reveals structural variations and asymmetric subgenome divergence after allopolyploidization.</title>
        <authorList>
            <person name="Zhang X."/>
            <person name="Chen Y."/>
            <person name="Wang L."/>
            <person name="Yuan Y."/>
            <person name="Fang M."/>
            <person name="Shi L."/>
            <person name="Lu R."/>
            <person name="Comes H.P."/>
            <person name="Ma Y."/>
            <person name="Chen Y."/>
            <person name="Huang G."/>
            <person name="Zhou Y."/>
            <person name="Zheng Z."/>
            <person name="Qiu Y."/>
        </authorList>
    </citation>
    <scope>NUCLEOTIDE SEQUENCE [LARGE SCALE GENOMIC DNA]</scope>
    <source>
        <strain evidence="3">F231</strain>
    </source>
</reference>
<keyword evidence="1" id="KW-0472">Membrane</keyword>
<dbReference type="Gene3D" id="3.90.550.20">
    <property type="match status" value="1"/>
</dbReference>
<evidence type="ECO:0000256" key="1">
    <source>
        <dbReference type="SAM" id="Phobius"/>
    </source>
</evidence>
<dbReference type="Proteomes" id="UP001346149">
    <property type="component" value="Unassembled WGS sequence"/>
</dbReference>
<dbReference type="Pfam" id="PF04572">
    <property type="entry name" value="Gb3_synth"/>
    <property type="match status" value="1"/>
</dbReference>
<feature type="transmembrane region" description="Helical" evidence="1">
    <location>
        <begin position="20"/>
        <end position="41"/>
    </location>
</feature>
<dbReference type="EMBL" id="JAXQNO010000002">
    <property type="protein sequence ID" value="KAK4803204.1"/>
    <property type="molecule type" value="Genomic_DNA"/>
</dbReference>
<evidence type="ECO:0000313" key="3">
    <source>
        <dbReference type="EMBL" id="KAK4803204.1"/>
    </source>
</evidence>
<protein>
    <recommendedName>
        <fullName evidence="2">Alpha 1,4-glycosyltransferase domain-containing protein</fullName>
    </recommendedName>
</protein>
<keyword evidence="4" id="KW-1185">Reference proteome</keyword>
<evidence type="ECO:0000259" key="2">
    <source>
        <dbReference type="Pfam" id="PF04572"/>
    </source>
</evidence>
<name>A0AAN7MDH0_TRANT</name>
<dbReference type="Pfam" id="PF04488">
    <property type="entry name" value="Gly_transf_sug"/>
    <property type="match status" value="1"/>
</dbReference>
<dbReference type="InterPro" id="IPR007652">
    <property type="entry name" value="A1-4-GlycosylTfrase_dom"/>
</dbReference>
<dbReference type="SUPFAM" id="SSF53448">
    <property type="entry name" value="Nucleotide-diphospho-sugar transferases"/>
    <property type="match status" value="1"/>
</dbReference>
<dbReference type="PANTHER" id="PTHR46781:SF8">
    <property type="entry name" value="ALPHA 1,4-GLYCOSYLTRANSFERASE FAMILY PROTEIN"/>
    <property type="match status" value="1"/>
</dbReference>
<keyword evidence="1" id="KW-1133">Transmembrane helix</keyword>
<dbReference type="AlphaFoldDB" id="A0AAN7MDH0"/>
<comment type="caution">
    <text evidence="3">The sequence shown here is derived from an EMBL/GenBank/DDBJ whole genome shotgun (WGS) entry which is preliminary data.</text>
</comment>
<keyword evidence="1" id="KW-0812">Transmembrane</keyword>
<sequence>MKRDPHYAKRSPQKMSFRRLIHLPYIPIFSAIFFALMIIYADNIISNLSPNSMAIRSIELSNLIPSNSVTESINITHPPAARTHTATLLPPQNSTREERIAWLMKNLPEFNIFQRTKSDERFHDGVVEFFGDSNCRTRFFMTWLLPANQFGSRELICIGSLFKAHPSGCLLIISGSMDSTQGNKILEPLIEKGFRVVPITPNLPFLVNNTPAKAWLEEMKSGKRDPGLISLGQNLSNLIRLAILYKYGGIYMDTDFIVLRKFDGLTNTIGAQTIRDTSLTLNNAVLVFEPEHPLVYKFLEEFATTFNGNKWGFNGPFLVTRVVKRLQFNGNFTVLPPEAFYPVDWIRIGRLFRSPRNKREAQWVEDEAVRLDRVAYGVHLWNKRSRSMKIEEGSVMEKLVAKYCVICMGKSGSRDEMSE</sequence>
<organism evidence="3 4">
    <name type="scientific">Trapa natans</name>
    <name type="common">Water chestnut</name>
    <dbReference type="NCBI Taxonomy" id="22666"/>
    <lineage>
        <taxon>Eukaryota</taxon>
        <taxon>Viridiplantae</taxon>
        <taxon>Streptophyta</taxon>
        <taxon>Embryophyta</taxon>
        <taxon>Tracheophyta</taxon>
        <taxon>Spermatophyta</taxon>
        <taxon>Magnoliopsida</taxon>
        <taxon>eudicotyledons</taxon>
        <taxon>Gunneridae</taxon>
        <taxon>Pentapetalae</taxon>
        <taxon>rosids</taxon>
        <taxon>malvids</taxon>
        <taxon>Myrtales</taxon>
        <taxon>Lythraceae</taxon>
        <taxon>Trapa</taxon>
    </lineage>
</organism>
<gene>
    <name evidence="3" type="ORF">SAY86_001407</name>
</gene>
<evidence type="ECO:0000313" key="4">
    <source>
        <dbReference type="Proteomes" id="UP001346149"/>
    </source>
</evidence>
<dbReference type="InterPro" id="IPR007577">
    <property type="entry name" value="GlycoTrfase_DXD_sugar-bd_CS"/>
</dbReference>
<dbReference type="PANTHER" id="PTHR46781">
    <property type="entry name" value="ALPHA 1,4-GLYCOSYLTRANSFERASE FAMILY PROTEIN"/>
    <property type="match status" value="1"/>
</dbReference>
<proteinExistence type="predicted"/>
<dbReference type="InterPro" id="IPR029044">
    <property type="entry name" value="Nucleotide-diphossugar_trans"/>
</dbReference>
<dbReference type="InterPro" id="IPR044789">
    <property type="entry name" value="Put_A1-4-GlycosylTfrase_plant"/>
</dbReference>